<keyword evidence="1" id="KW-0255">Endonuclease</keyword>
<dbReference type="Proteomes" id="UP000031623">
    <property type="component" value="Chromosome"/>
</dbReference>
<dbReference type="SUPFAM" id="SSF52980">
    <property type="entry name" value="Restriction endonuclease-like"/>
    <property type="match status" value="1"/>
</dbReference>
<dbReference type="CDD" id="cd22351">
    <property type="entry name" value="PvuII-like"/>
    <property type="match status" value="1"/>
</dbReference>
<dbReference type="GO" id="GO:0004519">
    <property type="term" value="F:endonuclease activity"/>
    <property type="evidence" value="ECO:0007669"/>
    <property type="project" value="UniProtKB-KW"/>
</dbReference>
<keyword evidence="2" id="KW-1185">Reference proteome</keyword>
<dbReference type="InterPro" id="IPR011335">
    <property type="entry name" value="Restrct_endonuc-II-like"/>
</dbReference>
<accession>A0A090AJ56</accession>
<reference evidence="1 2" key="1">
    <citation type="journal article" date="2014" name="ISME J.">
        <title>Ecophysiology of Thioploca ingrica as revealed by the complete genome sequence supplemented with proteomic evidence.</title>
        <authorList>
            <person name="Kojima H."/>
            <person name="Ogura Y."/>
            <person name="Yamamoto N."/>
            <person name="Togashi T."/>
            <person name="Mori H."/>
            <person name="Watanabe T."/>
            <person name="Nemoto F."/>
            <person name="Kurokawa K."/>
            <person name="Hayashi T."/>
            <person name="Fukui M."/>
        </authorList>
    </citation>
    <scope>NUCLEOTIDE SEQUENCE [LARGE SCALE GENOMIC DNA]</scope>
</reference>
<organism evidence="1 2">
    <name type="scientific">Thioploca ingrica</name>
    <dbReference type="NCBI Taxonomy" id="40754"/>
    <lineage>
        <taxon>Bacteria</taxon>
        <taxon>Pseudomonadati</taxon>
        <taxon>Pseudomonadota</taxon>
        <taxon>Gammaproteobacteria</taxon>
        <taxon>Thiotrichales</taxon>
        <taxon>Thiotrichaceae</taxon>
        <taxon>Thioploca</taxon>
    </lineage>
</organism>
<dbReference type="AlphaFoldDB" id="A0A090AJ56"/>
<dbReference type="KEGG" id="tig:THII_1240"/>
<keyword evidence="1" id="KW-0540">Nuclease</keyword>
<dbReference type="STRING" id="40754.THII_1240"/>
<keyword evidence="1" id="KW-0378">Hydrolase</keyword>
<dbReference type="HOGENOM" id="CLU_138357_0_0_6"/>
<dbReference type="InterPro" id="IPR015306">
    <property type="entry name" value="Restrct_endonuc_II_PvuII"/>
</dbReference>
<dbReference type="InterPro" id="IPR038402">
    <property type="entry name" value="PvuII_sf"/>
</dbReference>
<evidence type="ECO:0000313" key="2">
    <source>
        <dbReference type="Proteomes" id="UP000031623"/>
    </source>
</evidence>
<dbReference type="Gene3D" id="3.40.210.10">
    <property type="entry name" value="PVUII Endonuclease, subunit A"/>
    <property type="match status" value="1"/>
</dbReference>
<gene>
    <name evidence="1" type="ORF">THII_1240</name>
</gene>
<dbReference type="Pfam" id="PF09225">
    <property type="entry name" value="Endonuc-PvuII"/>
    <property type="match status" value="1"/>
</dbReference>
<proteinExistence type="predicted"/>
<sequence length="166" mass="19587">MKQHPDKNKLDELFPCIREYQELALKHGIQDIFQDNGGKLLQVILTTSLKVLPGREGNDAIDEFGNEYELKSVNILLTKSFSTHHHLNPTIIRKYREVNWVFSVYEGIELKEIYVLIPKQLEPFYQKWENKWYKEGNKDINNPKIPLSYVRKNGYLIFPIREPGNN</sequence>
<evidence type="ECO:0000313" key="1">
    <source>
        <dbReference type="EMBL" id="BAP55537.1"/>
    </source>
</evidence>
<protein>
    <submittedName>
        <fullName evidence="1">Type II restriction endonuclease PvuII</fullName>
    </submittedName>
</protein>
<name>A0A090AJ56_9GAMM</name>
<dbReference type="EMBL" id="AP014633">
    <property type="protein sequence ID" value="BAP55537.1"/>
    <property type="molecule type" value="Genomic_DNA"/>
</dbReference>